<dbReference type="FunCoup" id="G0ML72">
    <property type="interactions" value="14"/>
</dbReference>
<protein>
    <recommendedName>
        <fullName evidence="1">Major sperm protein</fullName>
    </recommendedName>
</protein>
<keyword evidence="1" id="KW-0206">Cytoskeleton</keyword>
<evidence type="ECO:0000313" key="4">
    <source>
        <dbReference type="EMBL" id="EGT34740.1"/>
    </source>
</evidence>
<evidence type="ECO:0000259" key="3">
    <source>
        <dbReference type="PROSITE" id="PS50202"/>
    </source>
</evidence>
<dbReference type="InterPro" id="IPR013783">
    <property type="entry name" value="Ig-like_fold"/>
</dbReference>
<feature type="region of interest" description="Disordered" evidence="2">
    <location>
        <begin position="123"/>
        <end position="159"/>
    </location>
</feature>
<dbReference type="EMBL" id="GL379799">
    <property type="protein sequence ID" value="EGT34740.1"/>
    <property type="molecule type" value="Genomic_DNA"/>
</dbReference>
<dbReference type="HOGENOM" id="CLU_092913_1_0_1"/>
<dbReference type="STRING" id="135651.G0ML72"/>
<feature type="compositionally biased region" description="Basic and acidic residues" evidence="2">
    <location>
        <begin position="125"/>
        <end position="159"/>
    </location>
</feature>
<dbReference type="Proteomes" id="UP000008068">
    <property type="component" value="Unassembled WGS sequence"/>
</dbReference>
<evidence type="ECO:0000256" key="1">
    <source>
        <dbReference type="RuleBase" id="RU003425"/>
    </source>
</evidence>
<dbReference type="InParanoid" id="G0ML72"/>
<keyword evidence="5" id="KW-1185">Reference proteome</keyword>
<accession>G0ML72</accession>
<name>G0ML72_CAEBE</name>
<proteinExistence type="predicted"/>
<evidence type="ECO:0000313" key="5">
    <source>
        <dbReference type="Proteomes" id="UP000008068"/>
    </source>
</evidence>
<sequence>MPLPNKAGEPEFKLKTDPADRVVIKYKKNDESTVTLTITNITKDRVCYKVKCTDNQIFRVRPPMGFIKPGETVPVKITLKSKEDLDPTRHFFAIYHITFSDLKEKDPRAAWKDGAKPDGVLRLQAHLETEDKADEKKDEKKEEKKDEDKKDDKKDDKKE</sequence>
<reference evidence="5" key="1">
    <citation type="submission" date="2011-07" db="EMBL/GenBank/DDBJ databases">
        <authorList>
            <consortium name="Caenorhabditis brenneri Sequencing and Analysis Consortium"/>
            <person name="Wilson R.K."/>
        </authorList>
    </citation>
    <scope>NUCLEOTIDE SEQUENCE [LARGE SCALE GENOMIC DNA]</scope>
    <source>
        <strain evidence="5">PB2801</strain>
    </source>
</reference>
<dbReference type="OrthoDB" id="5855827at2759"/>
<dbReference type="Pfam" id="PF00635">
    <property type="entry name" value="Motile_Sperm"/>
    <property type="match status" value="1"/>
</dbReference>
<dbReference type="SUPFAM" id="SSF49354">
    <property type="entry name" value="PapD-like"/>
    <property type="match status" value="1"/>
</dbReference>
<evidence type="ECO:0000256" key="2">
    <source>
        <dbReference type="SAM" id="MobiDB-lite"/>
    </source>
</evidence>
<dbReference type="OMA" id="PNRHFFA"/>
<dbReference type="InterPro" id="IPR008962">
    <property type="entry name" value="PapD-like_sf"/>
</dbReference>
<dbReference type="InterPro" id="IPR000535">
    <property type="entry name" value="MSP_dom"/>
</dbReference>
<keyword evidence="1" id="KW-0963">Cytoplasm</keyword>
<organism evidence="5">
    <name type="scientific">Caenorhabditis brenneri</name>
    <name type="common">Nematode worm</name>
    <dbReference type="NCBI Taxonomy" id="135651"/>
    <lineage>
        <taxon>Eukaryota</taxon>
        <taxon>Metazoa</taxon>
        <taxon>Ecdysozoa</taxon>
        <taxon>Nematoda</taxon>
        <taxon>Chromadorea</taxon>
        <taxon>Rhabditida</taxon>
        <taxon>Rhabditina</taxon>
        <taxon>Rhabditomorpha</taxon>
        <taxon>Rhabditoidea</taxon>
        <taxon>Rhabditidae</taxon>
        <taxon>Peloderinae</taxon>
        <taxon>Caenorhabditis</taxon>
    </lineage>
</organism>
<dbReference type="PANTHER" id="PTHR21513">
    <property type="entry name" value="MAJOR SPERM PROTEIN"/>
    <property type="match status" value="1"/>
</dbReference>
<dbReference type="PROSITE" id="PS50202">
    <property type="entry name" value="MSP"/>
    <property type="match status" value="1"/>
</dbReference>
<dbReference type="eggNOG" id="KOG0439">
    <property type="taxonomic scope" value="Eukaryota"/>
</dbReference>
<feature type="domain" description="MSP" evidence="3">
    <location>
        <begin position="13"/>
        <end position="129"/>
    </location>
</feature>
<dbReference type="AlphaFoldDB" id="G0ML72"/>
<comment type="function">
    <text evidence="1">Central component in molecular interactions underlying sperm crawling. Forms an extensive filament system that extends from sperm villipoda, along the leading edge of the pseudopod.</text>
</comment>
<dbReference type="Gene3D" id="2.60.40.10">
    <property type="entry name" value="Immunoglobulins"/>
    <property type="match status" value="1"/>
</dbReference>
<dbReference type="PANTHER" id="PTHR21513:SF19">
    <property type="entry name" value="MAJOR SPERM PROTEIN"/>
    <property type="match status" value="1"/>
</dbReference>
<gene>
    <name evidence="4" type="ORF">CAEBREN_18672</name>
</gene>